<dbReference type="OrthoDB" id="4941530at2"/>
<dbReference type="Proteomes" id="UP000199632">
    <property type="component" value="Unassembled WGS sequence"/>
</dbReference>
<keyword evidence="2" id="KW-0413">Isomerase</keyword>
<evidence type="ECO:0000313" key="2">
    <source>
        <dbReference type="EMBL" id="SDZ53329.1"/>
    </source>
</evidence>
<dbReference type="GO" id="GO:0016853">
    <property type="term" value="F:isomerase activity"/>
    <property type="evidence" value="ECO:0007669"/>
    <property type="project" value="UniProtKB-KW"/>
</dbReference>
<keyword evidence="3" id="KW-1185">Reference proteome</keyword>
<dbReference type="SUPFAM" id="SSF54427">
    <property type="entry name" value="NTF2-like"/>
    <property type="match status" value="1"/>
</dbReference>
<dbReference type="STRING" id="137265.SAMN05421684_6330"/>
<dbReference type="InterPro" id="IPR032710">
    <property type="entry name" value="NTF2-like_dom_sf"/>
</dbReference>
<evidence type="ECO:0000313" key="3">
    <source>
        <dbReference type="Proteomes" id="UP000199632"/>
    </source>
</evidence>
<dbReference type="Gene3D" id="3.10.450.50">
    <property type="match status" value="1"/>
</dbReference>
<dbReference type="RefSeq" id="WP_090800209.1">
    <property type="nucleotide sequence ID" value="NZ_BOND01000024.1"/>
</dbReference>
<dbReference type="EMBL" id="FNQB01000003">
    <property type="protein sequence ID" value="SDZ53329.1"/>
    <property type="molecule type" value="Genomic_DNA"/>
</dbReference>
<gene>
    <name evidence="2" type="ORF">SAMN05421684_6330</name>
</gene>
<feature type="domain" description="SnoaL-like" evidence="1">
    <location>
        <begin position="7"/>
        <end position="128"/>
    </location>
</feature>
<reference evidence="3" key="1">
    <citation type="submission" date="2016-10" db="EMBL/GenBank/DDBJ databases">
        <authorList>
            <person name="Varghese N."/>
            <person name="Submissions S."/>
        </authorList>
    </citation>
    <scope>NUCLEOTIDE SEQUENCE [LARGE SCALE GENOMIC DNA]</scope>
    <source>
        <strain evidence="3">DSM 44718</strain>
    </source>
</reference>
<dbReference type="Pfam" id="PF13577">
    <property type="entry name" value="SnoaL_4"/>
    <property type="match status" value="1"/>
</dbReference>
<dbReference type="InterPro" id="IPR037401">
    <property type="entry name" value="SnoaL-like"/>
</dbReference>
<accession>A0A1H3TVR6</accession>
<evidence type="ECO:0000259" key="1">
    <source>
        <dbReference type="Pfam" id="PF13577"/>
    </source>
</evidence>
<organism evidence="2 3">
    <name type="scientific">Asanoa ishikariensis</name>
    <dbReference type="NCBI Taxonomy" id="137265"/>
    <lineage>
        <taxon>Bacteria</taxon>
        <taxon>Bacillati</taxon>
        <taxon>Actinomycetota</taxon>
        <taxon>Actinomycetes</taxon>
        <taxon>Micromonosporales</taxon>
        <taxon>Micromonosporaceae</taxon>
        <taxon>Asanoa</taxon>
    </lineage>
</organism>
<protein>
    <submittedName>
        <fullName evidence="2">Ketosteroid isomerase homolog</fullName>
    </submittedName>
</protein>
<name>A0A1H3TVR6_9ACTN</name>
<proteinExistence type="predicted"/>
<dbReference type="AlphaFoldDB" id="A0A1H3TVR6"/>
<sequence>MTDFHAIADRVEIDALRAEYTDAGLLRDYDRFASLFTSDGVMRIPDAGVELVGRDALRAGIERLQGMWEFFLQHTHAGALSVDGDTATGRAHMHELGRFRDGTSHVNYAIYHDRYARTPDGWRFAERTYEIRYHDATALAGTTGAFYLAAAG</sequence>